<dbReference type="EMBL" id="CABL01000008">
    <property type="protein sequence ID" value="CBH75328.1"/>
    <property type="molecule type" value="Genomic_DNA"/>
</dbReference>
<accession>E6PFU1</accession>
<organism evidence="1">
    <name type="scientific">mine drainage metagenome</name>
    <dbReference type="NCBI Taxonomy" id="410659"/>
    <lineage>
        <taxon>unclassified sequences</taxon>
        <taxon>metagenomes</taxon>
        <taxon>ecological metagenomes</taxon>
    </lineage>
</organism>
<dbReference type="Gene3D" id="3.30.110.70">
    <property type="entry name" value="Hypothetical protein apc22750. Chain B"/>
    <property type="match status" value="1"/>
</dbReference>
<dbReference type="Pfam" id="PF01906">
    <property type="entry name" value="YbjQ_1"/>
    <property type="match status" value="1"/>
</dbReference>
<protein>
    <submittedName>
        <fullName evidence="1">Uncharacterized protein</fullName>
    </submittedName>
</protein>
<gene>
    <name evidence="1" type="ORF">CARN1_1345</name>
</gene>
<dbReference type="AlphaFoldDB" id="E6PFU1"/>
<name>E6PFU1_9ZZZZ</name>
<dbReference type="InterPro" id="IPR002765">
    <property type="entry name" value="UPF0145_YbjQ-like"/>
</dbReference>
<evidence type="ECO:0000313" key="1">
    <source>
        <dbReference type="EMBL" id="CBH75328.1"/>
    </source>
</evidence>
<dbReference type="PANTHER" id="PTHR34068">
    <property type="entry name" value="UPF0145 PROTEIN YBJQ"/>
    <property type="match status" value="1"/>
</dbReference>
<reference evidence="1" key="1">
    <citation type="submission" date="2009-10" db="EMBL/GenBank/DDBJ databases">
        <title>Diversity of trophic interactions inside an arsenic-rich microbial ecosystem.</title>
        <authorList>
            <person name="Bertin P.N."/>
            <person name="Heinrich-Salmeron A."/>
            <person name="Pelletier E."/>
            <person name="Goulhen-Chollet F."/>
            <person name="Arsene-Ploetze F."/>
            <person name="Gallien S."/>
            <person name="Calteau A."/>
            <person name="Vallenet D."/>
            <person name="Casiot C."/>
            <person name="Chane-Woon-Ming B."/>
            <person name="Giloteaux L."/>
            <person name="Barakat M."/>
            <person name="Bonnefoy V."/>
            <person name="Bruneel O."/>
            <person name="Chandler M."/>
            <person name="Cleiss J."/>
            <person name="Duran R."/>
            <person name="Elbaz-Poulichet F."/>
            <person name="Fonknechten N."/>
            <person name="Lauga B."/>
            <person name="Mornico D."/>
            <person name="Ortet P."/>
            <person name="Schaeffer C."/>
            <person name="Siguier P."/>
            <person name="Alexander Thil Smith A."/>
            <person name="Van Dorsselaer A."/>
            <person name="Weissenbach J."/>
            <person name="Medigue C."/>
            <person name="Le Paslier D."/>
        </authorList>
    </citation>
    <scope>NUCLEOTIDE SEQUENCE</scope>
</reference>
<proteinExistence type="predicted"/>
<sequence>MLARENLVTFAEFPGRRVARRFGYVSGQAEQPQNRLRSTFRSIGMLVGLAPVELVSDAERLRSEALERLRERAERVGANAVLGLQFHVSERPDGSCVVIAFGEAVRVVREESA</sequence>
<dbReference type="InterPro" id="IPR035439">
    <property type="entry name" value="UPF0145_dom_sf"/>
</dbReference>
<comment type="caution">
    <text evidence="1">The sequence shown here is derived from an EMBL/GenBank/DDBJ whole genome shotgun (WGS) entry which is preliminary data.</text>
</comment>
<dbReference type="SUPFAM" id="SSF117782">
    <property type="entry name" value="YbjQ-like"/>
    <property type="match status" value="1"/>
</dbReference>